<evidence type="ECO:0000256" key="1">
    <source>
        <dbReference type="ARBA" id="ARBA00003416"/>
    </source>
</evidence>
<dbReference type="PANTHER" id="PTHR30563">
    <property type="entry name" value="DNA RECOMBINATION PROTEIN RMUC"/>
    <property type="match status" value="1"/>
</dbReference>
<evidence type="ECO:0000313" key="7">
    <source>
        <dbReference type="Proteomes" id="UP000638570"/>
    </source>
</evidence>
<keyword evidence="3 5" id="KW-0175">Coiled coil</keyword>
<keyword evidence="7" id="KW-1185">Reference proteome</keyword>
<dbReference type="RefSeq" id="WP_202083503.1">
    <property type="nucleotide sequence ID" value="NZ_JAERTZ010000015.1"/>
</dbReference>
<evidence type="ECO:0000256" key="5">
    <source>
        <dbReference type="SAM" id="Coils"/>
    </source>
</evidence>
<evidence type="ECO:0000313" key="6">
    <source>
        <dbReference type="EMBL" id="MBL1377031.1"/>
    </source>
</evidence>
<dbReference type="Pfam" id="PF02646">
    <property type="entry name" value="RmuC"/>
    <property type="match status" value="1"/>
</dbReference>
<dbReference type="EMBL" id="JAERTZ010000015">
    <property type="protein sequence ID" value="MBL1377031.1"/>
    <property type="molecule type" value="Genomic_DNA"/>
</dbReference>
<dbReference type="PANTHER" id="PTHR30563:SF0">
    <property type="entry name" value="DNA RECOMBINATION PROTEIN RMUC"/>
    <property type="match status" value="1"/>
</dbReference>
<sequence length="450" mass="51305">MAGLLAGYWPYLLAAGAALAGWGLTRLGLHPRLALLAQQNEQLQEQLEARLQELEGSRQRLEQQQQLVLKMNGRLKEYETLLRQERQWAAEKQAQSEASENRLSQQFENLAQRIFEQKTHNFRELNQHSLESLLSPLREQLEGFRRNMQESHADESRQRHSLKFEIERLAELHRQMSADTAALTRALKGDSKQQGNWGEVVLARVLSESGLREGHEYSTQQSLSNADGKRYQPDVVVHLPQDKDIIIDAKVSLTAYERYFNGEDETGREQALREHVASVRGHIRELGRKDYQQLQGVRTLDYVLMFVAVEPAFLVAVEAEPGLVKYALDHNILLVSPTNLLVALRTIENLWRVERQNQNARKIAESAGKIYEKLRLFTEDMEAVGQSLQRADDSYQKAMKKLTTGRGNLIRQAEAFRELGVEVAKPLPEHLREAAGEEPLRSLPGGRLAD</sequence>
<protein>
    <submittedName>
        <fullName evidence="6">DNA recombination protein RmuC</fullName>
    </submittedName>
</protein>
<evidence type="ECO:0000256" key="2">
    <source>
        <dbReference type="ARBA" id="ARBA00009840"/>
    </source>
</evidence>
<feature type="coiled-coil region" evidence="5">
    <location>
        <begin position="33"/>
        <end position="81"/>
    </location>
</feature>
<organism evidence="6 7">
    <name type="scientific">Zobellella iuensis</name>
    <dbReference type="NCBI Taxonomy" id="2803811"/>
    <lineage>
        <taxon>Bacteria</taxon>
        <taxon>Pseudomonadati</taxon>
        <taxon>Pseudomonadota</taxon>
        <taxon>Gammaproteobacteria</taxon>
        <taxon>Aeromonadales</taxon>
        <taxon>Aeromonadaceae</taxon>
        <taxon>Zobellella</taxon>
    </lineage>
</organism>
<proteinExistence type="inferred from homology"/>
<comment type="caution">
    <text evidence="6">The sequence shown here is derived from an EMBL/GenBank/DDBJ whole genome shotgun (WGS) entry which is preliminary data.</text>
</comment>
<accession>A0ABS1QQH1</accession>
<evidence type="ECO:0000256" key="4">
    <source>
        <dbReference type="ARBA" id="ARBA00023172"/>
    </source>
</evidence>
<gene>
    <name evidence="6" type="primary">rmuC</name>
    <name evidence="6" type="ORF">JKV55_06745</name>
</gene>
<dbReference type="Proteomes" id="UP000638570">
    <property type="component" value="Unassembled WGS sequence"/>
</dbReference>
<name>A0ABS1QQH1_9GAMM</name>
<evidence type="ECO:0000256" key="3">
    <source>
        <dbReference type="ARBA" id="ARBA00023054"/>
    </source>
</evidence>
<comment type="function">
    <text evidence="1">Involved in DNA recombination.</text>
</comment>
<keyword evidence="4" id="KW-0233">DNA recombination</keyword>
<reference evidence="7" key="1">
    <citation type="submission" date="2021-01" db="EMBL/GenBank/DDBJ databases">
        <title>Genome public.</title>
        <authorList>
            <person name="Liu C."/>
            <person name="Sun Q."/>
        </authorList>
    </citation>
    <scope>NUCLEOTIDE SEQUENCE [LARGE SCALE GENOMIC DNA]</scope>
    <source>
        <strain evidence="7">CGMCC 1.18722</strain>
    </source>
</reference>
<dbReference type="InterPro" id="IPR003798">
    <property type="entry name" value="DNA_recombination_RmuC"/>
</dbReference>
<comment type="similarity">
    <text evidence="2">Belongs to the RmuC family.</text>
</comment>